<dbReference type="PANTHER" id="PTHR45569:SF1">
    <property type="entry name" value="SENSOR PROTEIN KDPD"/>
    <property type="match status" value="1"/>
</dbReference>
<dbReference type="InterPro" id="IPR004358">
    <property type="entry name" value="Sig_transdc_His_kin-like_C"/>
</dbReference>
<dbReference type="InterPro" id="IPR005467">
    <property type="entry name" value="His_kinase_dom"/>
</dbReference>
<dbReference type="CDD" id="cd00082">
    <property type="entry name" value="HisKA"/>
    <property type="match status" value="1"/>
</dbReference>
<keyword evidence="4" id="KW-0597">Phosphoprotein</keyword>
<dbReference type="Pfam" id="PF13493">
    <property type="entry name" value="DUF4118"/>
    <property type="match status" value="1"/>
</dbReference>
<dbReference type="RefSeq" id="WP_246448218.1">
    <property type="nucleotide sequence ID" value="NZ_JACHLP010000002.1"/>
</dbReference>
<evidence type="ECO:0000256" key="10">
    <source>
        <dbReference type="ARBA" id="ARBA00022989"/>
    </source>
</evidence>
<dbReference type="SMART" id="SM00388">
    <property type="entry name" value="HisKA"/>
    <property type="match status" value="1"/>
</dbReference>
<protein>
    <recommendedName>
        <fullName evidence="3">histidine kinase</fullName>
        <ecNumber evidence="3">2.7.13.3</ecNumber>
    </recommendedName>
</protein>
<dbReference type="Proteomes" id="UP000562027">
    <property type="component" value="Unassembled WGS sequence"/>
</dbReference>
<evidence type="ECO:0000256" key="9">
    <source>
        <dbReference type="ARBA" id="ARBA00022840"/>
    </source>
</evidence>
<keyword evidence="5 15" id="KW-0808">Transferase</keyword>
<keyword evidence="6 13" id="KW-0812">Transmembrane</keyword>
<dbReference type="InterPro" id="IPR036890">
    <property type="entry name" value="HATPase_C_sf"/>
</dbReference>
<keyword evidence="8 15" id="KW-0418">Kinase</keyword>
<keyword evidence="10 13" id="KW-1133">Transmembrane helix</keyword>
<dbReference type="Pfam" id="PF02518">
    <property type="entry name" value="HATPase_c"/>
    <property type="match status" value="1"/>
</dbReference>
<dbReference type="InterPro" id="IPR003661">
    <property type="entry name" value="HisK_dim/P_dom"/>
</dbReference>
<evidence type="ECO:0000256" key="3">
    <source>
        <dbReference type="ARBA" id="ARBA00012438"/>
    </source>
</evidence>
<keyword evidence="16" id="KW-1185">Reference proteome</keyword>
<evidence type="ECO:0000256" key="12">
    <source>
        <dbReference type="ARBA" id="ARBA00023136"/>
    </source>
</evidence>
<dbReference type="SMART" id="SM00387">
    <property type="entry name" value="HATPase_c"/>
    <property type="match status" value="1"/>
</dbReference>
<comment type="subcellular location">
    <subcellularLocation>
        <location evidence="2">Membrane</location>
        <topology evidence="2">Multi-pass membrane protein</topology>
    </subcellularLocation>
</comment>
<evidence type="ECO:0000313" key="16">
    <source>
        <dbReference type="Proteomes" id="UP000562027"/>
    </source>
</evidence>
<accession>A0A840L398</accession>
<evidence type="ECO:0000256" key="4">
    <source>
        <dbReference type="ARBA" id="ARBA00022553"/>
    </source>
</evidence>
<dbReference type="Pfam" id="PF00512">
    <property type="entry name" value="HisKA"/>
    <property type="match status" value="1"/>
</dbReference>
<evidence type="ECO:0000256" key="2">
    <source>
        <dbReference type="ARBA" id="ARBA00004141"/>
    </source>
</evidence>
<dbReference type="Gene3D" id="3.30.565.10">
    <property type="entry name" value="Histidine kinase-like ATPase, C-terminal domain"/>
    <property type="match status" value="1"/>
</dbReference>
<evidence type="ECO:0000256" key="5">
    <source>
        <dbReference type="ARBA" id="ARBA00022679"/>
    </source>
</evidence>
<proteinExistence type="predicted"/>
<dbReference type="InterPro" id="IPR036097">
    <property type="entry name" value="HisK_dim/P_sf"/>
</dbReference>
<evidence type="ECO:0000256" key="6">
    <source>
        <dbReference type="ARBA" id="ARBA00022692"/>
    </source>
</evidence>
<dbReference type="PRINTS" id="PR00344">
    <property type="entry name" value="BCTRLSENSOR"/>
</dbReference>
<evidence type="ECO:0000256" key="1">
    <source>
        <dbReference type="ARBA" id="ARBA00000085"/>
    </source>
</evidence>
<reference evidence="15 16" key="1">
    <citation type="submission" date="2020-08" db="EMBL/GenBank/DDBJ databases">
        <title>Functional genomics of gut bacteria from endangered species of beetles.</title>
        <authorList>
            <person name="Carlos-Shanley C."/>
        </authorList>
    </citation>
    <scope>NUCLEOTIDE SEQUENCE [LARGE SCALE GENOMIC DNA]</scope>
    <source>
        <strain evidence="15 16">S00239</strain>
    </source>
</reference>
<dbReference type="InterPro" id="IPR025201">
    <property type="entry name" value="KdpD_TM"/>
</dbReference>
<keyword evidence="7" id="KW-0547">Nucleotide-binding</keyword>
<dbReference type="AlphaFoldDB" id="A0A840L398"/>
<dbReference type="SUPFAM" id="SSF47384">
    <property type="entry name" value="Homodimeric domain of signal transducing histidine kinase"/>
    <property type="match status" value="1"/>
</dbReference>
<dbReference type="InterPro" id="IPR003594">
    <property type="entry name" value="HATPase_dom"/>
</dbReference>
<dbReference type="EC" id="2.7.13.3" evidence="3"/>
<dbReference type="PROSITE" id="PS50109">
    <property type="entry name" value="HIS_KIN"/>
    <property type="match status" value="1"/>
</dbReference>
<dbReference type="Gene3D" id="1.10.287.130">
    <property type="match status" value="1"/>
</dbReference>
<dbReference type="InterPro" id="IPR052023">
    <property type="entry name" value="Histidine_kinase_KdpD"/>
</dbReference>
<organism evidence="15 16">
    <name type="scientific">Roseateles oligotrophus</name>
    <dbReference type="NCBI Taxonomy" id="1769250"/>
    <lineage>
        <taxon>Bacteria</taxon>
        <taxon>Pseudomonadati</taxon>
        <taxon>Pseudomonadota</taxon>
        <taxon>Betaproteobacteria</taxon>
        <taxon>Burkholderiales</taxon>
        <taxon>Sphaerotilaceae</taxon>
        <taxon>Roseateles</taxon>
    </lineage>
</organism>
<gene>
    <name evidence="15" type="ORF">HNP55_001215</name>
</gene>
<dbReference type="SUPFAM" id="SSF55874">
    <property type="entry name" value="ATPase domain of HSP90 chaperone/DNA topoisomerase II/histidine kinase"/>
    <property type="match status" value="1"/>
</dbReference>
<dbReference type="GO" id="GO:0000155">
    <property type="term" value="F:phosphorelay sensor kinase activity"/>
    <property type="evidence" value="ECO:0007669"/>
    <property type="project" value="InterPro"/>
</dbReference>
<evidence type="ECO:0000256" key="7">
    <source>
        <dbReference type="ARBA" id="ARBA00022741"/>
    </source>
</evidence>
<feature type="transmembrane region" description="Helical" evidence="13">
    <location>
        <begin position="42"/>
        <end position="61"/>
    </location>
</feature>
<dbReference type="Gene3D" id="1.20.120.620">
    <property type="entry name" value="Backbone structure of the membrane domain of e. Coli histidine kinase receptor kdpd"/>
    <property type="match status" value="1"/>
</dbReference>
<evidence type="ECO:0000313" key="15">
    <source>
        <dbReference type="EMBL" id="MBB4842700.1"/>
    </source>
</evidence>
<comment type="caution">
    <text evidence="15">The sequence shown here is derived from an EMBL/GenBank/DDBJ whole genome shotgun (WGS) entry which is preliminary data.</text>
</comment>
<keyword evidence="12 13" id="KW-0472">Membrane</keyword>
<feature type="domain" description="Histidine kinase" evidence="14">
    <location>
        <begin position="291"/>
        <end position="530"/>
    </location>
</feature>
<name>A0A840L398_9BURK</name>
<keyword evidence="9" id="KW-0067">ATP-binding</keyword>
<feature type="transmembrane region" description="Helical" evidence="13">
    <location>
        <begin position="92"/>
        <end position="110"/>
    </location>
</feature>
<sequence length="541" mass="58640">MSMSSSPPRAASRQDLTLAALTWVAAFGLMLRLDGVVELANLALLLVLAAAVAGWWLSVWASLLSSALAVLAFAWLFVPPRLSFAVEHHPHALLLFSMLSLCSISALLMGRSRRQTAQARLMGARAEQLRAFSDSLRDVHAPQSLAPLLHQALDALRPEPVQLLVLKNRLPPRNDPEAGLWLGPAADADQATGLWLCLREGRAFGPGTGRHQDLKAWYLPLRGRHASHGAALLHLPAGGQEKEAEQGLRAHAQSLCDQMGLALERQATEQTAQKARDEASGQATRNALLAAISHDYRTPLACIMGAASSLLEQDARLDARQRQRLAATILEETEALRRMTDNSLQLARLDAPGVSLKLDWESAEELVGTVLRRSRQRRAALSEAEPAAARLRARVEPDLPLLRCDAVLLSQLLDNLVDNALKYGAGSNIEILARRLPWPEPGPQQGQPRIVLSVRDRGPGVARAWQERIFDAFQRGAEAQSGRPDGSERRGAGVGLAACRAIAQAHGGEMRYRARAHGGASFECWLPLQASPPQAQEAVSP</sequence>
<dbReference type="GO" id="GO:0005886">
    <property type="term" value="C:plasma membrane"/>
    <property type="evidence" value="ECO:0007669"/>
    <property type="project" value="TreeGrafter"/>
</dbReference>
<dbReference type="EMBL" id="JACHLP010000002">
    <property type="protein sequence ID" value="MBB4842700.1"/>
    <property type="molecule type" value="Genomic_DNA"/>
</dbReference>
<keyword evidence="11" id="KW-0902">Two-component regulatory system</keyword>
<dbReference type="PANTHER" id="PTHR45569">
    <property type="entry name" value="SENSOR PROTEIN KDPD"/>
    <property type="match status" value="1"/>
</dbReference>
<evidence type="ECO:0000256" key="8">
    <source>
        <dbReference type="ARBA" id="ARBA00022777"/>
    </source>
</evidence>
<evidence type="ECO:0000256" key="13">
    <source>
        <dbReference type="SAM" id="Phobius"/>
    </source>
</evidence>
<evidence type="ECO:0000259" key="14">
    <source>
        <dbReference type="PROSITE" id="PS50109"/>
    </source>
</evidence>
<comment type="catalytic activity">
    <reaction evidence="1">
        <text>ATP + protein L-histidine = ADP + protein N-phospho-L-histidine.</text>
        <dbReference type="EC" id="2.7.13.3"/>
    </reaction>
</comment>
<evidence type="ECO:0000256" key="11">
    <source>
        <dbReference type="ARBA" id="ARBA00023012"/>
    </source>
</evidence>
<dbReference type="InterPro" id="IPR038318">
    <property type="entry name" value="KdpD_sf"/>
</dbReference>
<dbReference type="GO" id="GO:0005524">
    <property type="term" value="F:ATP binding"/>
    <property type="evidence" value="ECO:0007669"/>
    <property type="project" value="UniProtKB-KW"/>
</dbReference>